<dbReference type="Gene3D" id="3.40.50.300">
    <property type="entry name" value="P-loop containing nucleotide triphosphate hydrolases"/>
    <property type="match status" value="1"/>
</dbReference>
<gene>
    <name evidence="1" type="ORF">FYJ80_09785</name>
</gene>
<comment type="caution">
    <text evidence="1">The sequence shown here is derived from an EMBL/GenBank/DDBJ whole genome shotgun (WGS) entry which is preliminary data.</text>
</comment>
<reference evidence="1 2" key="1">
    <citation type="submission" date="2019-08" db="EMBL/GenBank/DDBJ databases">
        <title>In-depth cultivation of the pig gut microbiome towards novel bacterial diversity and tailored functional studies.</title>
        <authorList>
            <person name="Wylensek D."/>
            <person name="Hitch T.C.A."/>
            <person name="Clavel T."/>
        </authorList>
    </citation>
    <scope>NUCLEOTIDE SEQUENCE [LARGE SCALE GENOMIC DNA]</scope>
    <source>
        <strain evidence="1 2">NM-380-WT-3C1</strain>
    </source>
</reference>
<dbReference type="EMBL" id="VUNN01000024">
    <property type="protein sequence ID" value="MSU07053.1"/>
    <property type="molecule type" value="Genomic_DNA"/>
</dbReference>
<dbReference type="GO" id="GO:0016301">
    <property type="term" value="F:kinase activity"/>
    <property type="evidence" value="ECO:0007669"/>
    <property type="project" value="UniProtKB-KW"/>
</dbReference>
<proteinExistence type="predicted"/>
<dbReference type="Pfam" id="PF13189">
    <property type="entry name" value="Cytidylate_kin2"/>
    <property type="match status" value="1"/>
</dbReference>
<dbReference type="Proteomes" id="UP000460549">
    <property type="component" value="Unassembled WGS sequence"/>
</dbReference>
<sequence>MSEIKYVITIERQFGSMGQPIARKLSELLGIKCYDNEIIAAAAKMLNIPVSLVDDNEESAISQSGWFKHMNFPQKLSSASDIQNRIFNSQQEIIRSLAKKESCIIVGRCADFALEDMDNVVNIYIYAPYDVRLMHCVNDLKLEEAVAKKTIMELDKARDAYHLNYAGYKPADPLHKDILINSDFLGIEKTAKLLAEAIKKKFNVQG</sequence>
<dbReference type="AlphaFoldDB" id="A0A7X2PEQ4"/>
<accession>A0A7X2PEQ4</accession>
<protein>
    <submittedName>
        <fullName evidence="1">Cytidylate kinase-like family protein</fullName>
    </submittedName>
</protein>
<keyword evidence="1" id="KW-0808">Transferase</keyword>
<dbReference type="RefSeq" id="WP_154426437.1">
    <property type="nucleotide sequence ID" value="NZ_VUNN01000024.1"/>
</dbReference>
<dbReference type="InterPro" id="IPR027417">
    <property type="entry name" value="P-loop_NTPase"/>
</dbReference>
<evidence type="ECO:0000313" key="2">
    <source>
        <dbReference type="Proteomes" id="UP000460549"/>
    </source>
</evidence>
<evidence type="ECO:0000313" key="1">
    <source>
        <dbReference type="EMBL" id="MSU07053.1"/>
    </source>
</evidence>
<name>A0A7X2PEQ4_9SPIO</name>
<keyword evidence="1" id="KW-0418">Kinase</keyword>
<keyword evidence="2" id="KW-1185">Reference proteome</keyword>
<dbReference type="SUPFAM" id="SSF52540">
    <property type="entry name" value="P-loop containing nucleoside triphosphate hydrolases"/>
    <property type="match status" value="1"/>
</dbReference>
<organism evidence="1 2">
    <name type="scientific">Bullifex porci</name>
    <dbReference type="NCBI Taxonomy" id="2606638"/>
    <lineage>
        <taxon>Bacteria</taxon>
        <taxon>Pseudomonadati</taxon>
        <taxon>Spirochaetota</taxon>
        <taxon>Spirochaetia</taxon>
        <taxon>Spirochaetales</taxon>
        <taxon>Spirochaetaceae</taxon>
        <taxon>Bullifex</taxon>
    </lineage>
</organism>